<dbReference type="Gene3D" id="1.10.150.240">
    <property type="entry name" value="Putative phosphatase, domain 2"/>
    <property type="match status" value="1"/>
</dbReference>
<evidence type="ECO:0000256" key="1">
    <source>
        <dbReference type="ARBA" id="ARBA00000830"/>
    </source>
</evidence>
<organism evidence="5">
    <name type="scientific">Leptospirillum ferriphilum</name>
    <dbReference type="NCBI Taxonomy" id="178606"/>
    <lineage>
        <taxon>Bacteria</taxon>
        <taxon>Pseudomonadati</taxon>
        <taxon>Nitrospirota</taxon>
        <taxon>Nitrospiria</taxon>
        <taxon>Nitrospirales</taxon>
        <taxon>Nitrospiraceae</taxon>
        <taxon>Leptospirillum</taxon>
    </lineage>
</organism>
<evidence type="ECO:0000256" key="3">
    <source>
        <dbReference type="ARBA" id="ARBA00006171"/>
    </source>
</evidence>
<dbReference type="PANTHER" id="PTHR43434:SF1">
    <property type="entry name" value="PHOSPHOGLYCOLATE PHOSPHATASE"/>
    <property type="match status" value="1"/>
</dbReference>
<comment type="catalytic activity">
    <reaction evidence="1">
        <text>2-phosphoglycolate + H2O = glycolate + phosphate</text>
        <dbReference type="Rhea" id="RHEA:14369"/>
        <dbReference type="ChEBI" id="CHEBI:15377"/>
        <dbReference type="ChEBI" id="CHEBI:29805"/>
        <dbReference type="ChEBI" id="CHEBI:43474"/>
        <dbReference type="ChEBI" id="CHEBI:58033"/>
        <dbReference type="EC" id="3.1.3.18"/>
    </reaction>
</comment>
<dbReference type="NCBIfam" id="TIGR01509">
    <property type="entry name" value="HAD-SF-IA-v3"/>
    <property type="match status" value="1"/>
</dbReference>
<dbReference type="Gene3D" id="3.40.50.1000">
    <property type="entry name" value="HAD superfamily/HAD-like"/>
    <property type="match status" value="1"/>
</dbReference>
<protein>
    <recommendedName>
        <fullName evidence="4">phosphoglycolate phosphatase</fullName>
        <ecNumber evidence="4">3.1.3.18</ecNumber>
    </recommendedName>
</protein>
<dbReference type="SFLD" id="SFLDG01129">
    <property type="entry name" value="C1.5:_HAD__Beta-PGM__Phosphata"/>
    <property type="match status" value="1"/>
</dbReference>
<dbReference type="SUPFAM" id="SSF56784">
    <property type="entry name" value="HAD-like"/>
    <property type="match status" value="1"/>
</dbReference>
<evidence type="ECO:0000256" key="2">
    <source>
        <dbReference type="ARBA" id="ARBA00004818"/>
    </source>
</evidence>
<name>A0A2I2MCK7_9BACT</name>
<dbReference type="SFLD" id="SFLDS00003">
    <property type="entry name" value="Haloacid_Dehalogenase"/>
    <property type="match status" value="1"/>
</dbReference>
<dbReference type="GO" id="GO:0005829">
    <property type="term" value="C:cytosol"/>
    <property type="evidence" value="ECO:0007669"/>
    <property type="project" value="TreeGrafter"/>
</dbReference>
<evidence type="ECO:0000256" key="4">
    <source>
        <dbReference type="ARBA" id="ARBA00013078"/>
    </source>
</evidence>
<dbReference type="EMBL" id="LT966316">
    <property type="protein sequence ID" value="SOU91454.1"/>
    <property type="molecule type" value="Genomic_DNA"/>
</dbReference>
<dbReference type="InterPro" id="IPR023198">
    <property type="entry name" value="PGP-like_dom2"/>
</dbReference>
<dbReference type="InterPro" id="IPR041492">
    <property type="entry name" value="HAD_2"/>
</dbReference>
<dbReference type="GO" id="GO:0008967">
    <property type="term" value="F:phosphoglycolate phosphatase activity"/>
    <property type="evidence" value="ECO:0007669"/>
    <property type="project" value="UniProtKB-EC"/>
</dbReference>
<keyword evidence="5" id="KW-0378">Hydrolase</keyword>
<proteinExistence type="inferred from homology"/>
<reference evidence="5" key="1">
    <citation type="submission" date="2017-12" db="EMBL/GenBank/DDBJ databases">
        <authorList>
            <consortium name="SysMetEx"/>
        </authorList>
    </citation>
    <scope>NUCLEOTIDE SEQUENCE</scope>
    <source>
        <strain evidence="5">Pb_238</strain>
    </source>
</reference>
<dbReference type="EC" id="3.1.3.18" evidence="4"/>
<gene>
    <name evidence="5" type="primary">cbbZ</name>
    <name evidence="5" type="ORF">LFTS_00059</name>
</gene>
<dbReference type="PANTHER" id="PTHR43434">
    <property type="entry name" value="PHOSPHOGLYCOLATE PHOSPHATASE"/>
    <property type="match status" value="1"/>
</dbReference>
<dbReference type="NCBIfam" id="TIGR01549">
    <property type="entry name" value="HAD-SF-IA-v1"/>
    <property type="match status" value="1"/>
</dbReference>
<comment type="pathway">
    <text evidence="2">Organic acid metabolism; glycolate biosynthesis; glycolate from 2-phosphoglycolate: step 1/1.</text>
</comment>
<dbReference type="InterPro" id="IPR036412">
    <property type="entry name" value="HAD-like_sf"/>
</dbReference>
<dbReference type="InterPro" id="IPR050155">
    <property type="entry name" value="HAD-like_hydrolase_sf"/>
</dbReference>
<accession>A0A2I2MCK7</accession>
<dbReference type="Pfam" id="PF13419">
    <property type="entry name" value="HAD_2"/>
    <property type="match status" value="1"/>
</dbReference>
<evidence type="ECO:0000313" key="5">
    <source>
        <dbReference type="EMBL" id="SOU91454.1"/>
    </source>
</evidence>
<dbReference type="InterPro" id="IPR006439">
    <property type="entry name" value="HAD-SF_hydro_IA"/>
</dbReference>
<sequence>MMGKGVYRRMKFSDKGTNRKLILWDLDGTLVDSRKDLVQATNVAVTSLGYLPVQDDHFAKMVGNGVRYLVNQALPTNVSESEREKAIRIFLDYYRDHIADWTHFFPGIPEILENIPGTHVVVSNKREDLCRELIRRLGAERFFQDIVGGDTFSERKPDPMPVLEMLKKFGAAGNAAILIGDSIVDMESGRRAGVLTVGVQWGFGDPVENPEFSPDRIFPSVKGLDSFLRAWTEAPSAETGLIQGIRRG</sequence>
<dbReference type="AlphaFoldDB" id="A0A2I2MCK7"/>
<dbReference type="GO" id="GO:0006281">
    <property type="term" value="P:DNA repair"/>
    <property type="evidence" value="ECO:0007669"/>
    <property type="project" value="TreeGrafter"/>
</dbReference>
<comment type="similarity">
    <text evidence="3">Belongs to the HAD-like hydrolase superfamily. CbbY/CbbZ/Gph/YieH family.</text>
</comment>
<dbReference type="InterPro" id="IPR023214">
    <property type="entry name" value="HAD_sf"/>
</dbReference>